<dbReference type="RefSeq" id="WP_190252209.1">
    <property type="nucleotide sequence ID" value="NZ_BMPI01000024.1"/>
</dbReference>
<organism evidence="2 3">
    <name type="scientific">Dactylosporangium sucinum</name>
    <dbReference type="NCBI Taxonomy" id="1424081"/>
    <lineage>
        <taxon>Bacteria</taxon>
        <taxon>Bacillati</taxon>
        <taxon>Actinomycetota</taxon>
        <taxon>Actinomycetes</taxon>
        <taxon>Micromonosporales</taxon>
        <taxon>Micromonosporaceae</taxon>
        <taxon>Dactylosporangium</taxon>
    </lineage>
</organism>
<proteinExistence type="predicted"/>
<evidence type="ECO:0000313" key="3">
    <source>
        <dbReference type="Proteomes" id="UP000642070"/>
    </source>
</evidence>
<accession>A0A917TWN9</accession>
<evidence type="ECO:0000313" key="2">
    <source>
        <dbReference type="EMBL" id="GGM41349.1"/>
    </source>
</evidence>
<name>A0A917TWN9_9ACTN</name>
<feature type="chain" id="PRO_5037587805" description="Ig-like domain-containing protein" evidence="1">
    <location>
        <begin position="34"/>
        <end position="768"/>
    </location>
</feature>
<keyword evidence="3" id="KW-1185">Reference proteome</keyword>
<evidence type="ECO:0000256" key="1">
    <source>
        <dbReference type="SAM" id="SignalP"/>
    </source>
</evidence>
<reference evidence="2" key="1">
    <citation type="journal article" date="2014" name="Int. J. Syst. Evol. Microbiol.">
        <title>Complete genome sequence of Corynebacterium casei LMG S-19264T (=DSM 44701T), isolated from a smear-ripened cheese.</title>
        <authorList>
            <consortium name="US DOE Joint Genome Institute (JGI-PGF)"/>
            <person name="Walter F."/>
            <person name="Albersmeier A."/>
            <person name="Kalinowski J."/>
            <person name="Ruckert C."/>
        </authorList>
    </citation>
    <scope>NUCLEOTIDE SEQUENCE</scope>
    <source>
        <strain evidence="2">JCM 19831</strain>
    </source>
</reference>
<evidence type="ECO:0008006" key="4">
    <source>
        <dbReference type="Google" id="ProtNLM"/>
    </source>
</evidence>
<dbReference type="AlphaFoldDB" id="A0A917TWN9"/>
<feature type="signal peptide" evidence="1">
    <location>
        <begin position="1"/>
        <end position="33"/>
    </location>
</feature>
<keyword evidence="1" id="KW-0732">Signal</keyword>
<dbReference type="EMBL" id="BMPI01000024">
    <property type="protein sequence ID" value="GGM41349.1"/>
    <property type="molecule type" value="Genomic_DNA"/>
</dbReference>
<gene>
    <name evidence="2" type="ORF">GCM10007977_048450</name>
</gene>
<comment type="caution">
    <text evidence="2">The sequence shown here is derived from an EMBL/GenBank/DDBJ whole genome shotgun (WGS) entry which is preliminary data.</text>
</comment>
<reference evidence="2" key="2">
    <citation type="submission" date="2020-09" db="EMBL/GenBank/DDBJ databases">
        <authorList>
            <person name="Sun Q."/>
            <person name="Ohkuma M."/>
        </authorList>
    </citation>
    <scope>NUCLEOTIDE SEQUENCE</scope>
    <source>
        <strain evidence="2">JCM 19831</strain>
    </source>
</reference>
<dbReference type="Proteomes" id="UP000642070">
    <property type="component" value="Unassembled WGS sequence"/>
</dbReference>
<protein>
    <recommendedName>
        <fullName evidence="4">Ig-like domain-containing protein</fullName>
    </recommendedName>
</protein>
<sequence length="768" mass="80144">MRVHRPTLKHLLPLLAAVTLAVTLLAAPPAAAAADKCGGTLAFGEVAVCSALTTEPDVFTVTTTRANDKLFVMTSGGTGSPVGFTLVDRQGTVLCYLHTRECQLAKAGTYTIRAALQYGESGNYSISVESMRTPSACTTLPGTFFSFASTGVTGTLPTGSAGTCFRFHQPVGSVLQLWAPASGSVQGTILDGQFQPVCMVRYAQVCKLATPGPYSLSLYDYYGAASPYTLRMARISNAAGCAPLQLAAFGDPAGQAGTGNLPAGDGVSCHRLRMPSAGTVGIRIFNSQSLFWQLYDDAGNLVCDSSALRPACGLPAAGDYTVVTTNRDWNPVSYRIAAPALFRNAGCAAGTGLSWAQDALVVHQTSAVQTNCQPFHGNAGDRVVLYSASINYNYVSSWLVDSSGQALCTSYSPEDGCVLPATGTYRVLSFLAYWDSSSTDEAYKLQVRRLSQPAGCPVVRPGAYNADPAGALGPVRCRILNIATPGTYVARAYRADNTLLYGSVYDSTGHRVCDDSAYCQIPAAGRYTMVLDGRVPGSVIDNDVAYVTTVLPIEPSGCPVVADDGAAFRAEFTAPGQYLCRQLPGAAGSRVVELQPTDATGSANPSAYVVDATGAYICDGGWQLRQSSCQLNGTAPFYAILTENAGNAPGAFTTAFRRVDGPPSCAELPRGGSGATVTADADHFAFCFTVPAGQHASRETFTWQRTAGAGAAALSVFDAGGLRYCGPTPAYEERTVTCSLPDGPVTVILETGAVAGTYGITHRDGTTP</sequence>